<gene>
    <name evidence="2" type="ORF">Zmor_014897</name>
</gene>
<proteinExistence type="predicted"/>
<reference evidence="2" key="1">
    <citation type="journal article" date="2023" name="G3 (Bethesda)">
        <title>Whole genome assemblies of Zophobas morio and Tenebrio molitor.</title>
        <authorList>
            <person name="Kaur S."/>
            <person name="Stinson S.A."/>
            <person name="diCenzo G.C."/>
        </authorList>
    </citation>
    <scope>NUCLEOTIDE SEQUENCE</scope>
    <source>
        <strain evidence="2">QUZm001</strain>
    </source>
</reference>
<evidence type="ECO:0000313" key="3">
    <source>
        <dbReference type="Proteomes" id="UP001168821"/>
    </source>
</evidence>
<dbReference type="Proteomes" id="UP001168821">
    <property type="component" value="Unassembled WGS sequence"/>
</dbReference>
<name>A0AA38ILM3_9CUCU</name>
<comment type="caution">
    <text evidence="2">The sequence shown here is derived from an EMBL/GenBank/DDBJ whole genome shotgun (WGS) entry which is preliminary data.</text>
</comment>
<dbReference type="EMBL" id="JALNTZ010000004">
    <property type="protein sequence ID" value="KAJ3655784.1"/>
    <property type="molecule type" value="Genomic_DNA"/>
</dbReference>
<organism evidence="2 3">
    <name type="scientific">Zophobas morio</name>
    <dbReference type="NCBI Taxonomy" id="2755281"/>
    <lineage>
        <taxon>Eukaryota</taxon>
        <taxon>Metazoa</taxon>
        <taxon>Ecdysozoa</taxon>
        <taxon>Arthropoda</taxon>
        <taxon>Hexapoda</taxon>
        <taxon>Insecta</taxon>
        <taxon>Pterygota</taxon>
        <taxon>Neoptera</taxon>
        <taxon>Endopterygota</taxon>
        <taxon>Coleoptera</taxon>
        <taxon>Polyphaga</taxon>
        <taxon>Cucujiformia</taxon>
        <taxon>Tenebrionidae</taxon>
        <taxon>Zophobas</taxon>
    </lineage>
</organism>
<keyword evidence="3" id="KW-1185">Reference proteome</keyword>
<feature type="region of interest" description="Disordered" evidence="1">
    <location>
        <begin position="83"/>
        <end position="117"/>
    </location>
</feature>
<sequence length="117" mass="13206">MSFNLDEQGFLVSVLDIDLENTGEKPKNEENNLQTLLVKEINVQTPLNEDTPIPEKKNIQTPMHQENNGELLMHEEESLEEVIGNNASETNKPNKKAGHPGIKSCKPGKLIKKKRYT</sequence>
<dbReference type="AlphaFoldDB" id="A0AA38ILM3"/>
<evidence type="ECO:0000256" key="1">
    <source>
        <dbReference type="SAM" id="MobiDB-lite"/>
    </source>
</evidence>
<evidence type="ECO:0000313" key="2">
    <source>
        <dbReference type="EMBL" id="KAJ3655784.1"/>
    </source>
</evidence>
<protein>
    <submittedName>
        <fullName evidence="2">Uncharacterized protein</fullName>
    </submittedName>
</protein>
<accession>A0AA38ILM3</accession>